<evidence type="ECO:0000313" key="2">
    <source>
        <dbReference type="EMBL" id="QBC44365.1"/>
    </source>
</evidence>
<feature type="signal peptide" evidence="1">
    <location>
        <begin position="1"/>
        <end position="22"/>
    </location>
</feature>
<dbReference type="AlphaFoldDB" id="A0A7G3GCH5"/>
<organism evidence="2 3">
    <name type="scientific">Iodobacter fluviatilis</name>
    <dbReference type="NCBI Taxonomy" id="537"/>
    <lineage>
        <taxon>Bacteria</taxon>
        <taxon>Pseudomonadati</taxon>
        <taxon>Pseudomonadota</taxon>
        <taxon>Betaproteobacteria</taxon>
        <taxon>Neisseriales</taxon>
        <taxon>Chitinibacteraceae</taxon>
        <taxon>Iodobacter</taxon>
    </lineage>
</organism>
<protein>
    <submittedName>
        <fullName evidence="2">Uncharacterized protein</fullName>
    </submittedName>
</protein>
<feature type="chain" id="PRO_5028991714" evidence="1">
    <location>
        <begin position="23"/>
        <end position="88"/>
    </location>
</feature>
<proteinExistence type="predicted"/>
<evidence type="ECO:0000256" key="1">
    <source>
        <dbReference type="SAM" id="SignalP"/>
    </source>
</evidence>
<name>A0A7G3GCH5_9NEIS</name>
<sequence>MQRSRHALALTLLVATFQSAFATDTTSAPAATRTSVVITATRADTNPDDLPPSVNSIDHAELDRELIGNYRNLARTRLSVMATLVYPA</sequence>
<dbReference type="KEGG" id="ifl:C1H71_13060"/>
<keyword evidence="3" id="KW-1185">Reference proteome</keyword>
<dbReference type="RefSeq" id="WP_130106904.1">
    <property type="nucleotide sequence ID" value="NZ_CP025781.1"/>
</dbReference>
<keyword evidence="1" id="KW-0732">Signal</keyword>
<dbReference type="Proteomes" id="UP000515917">
    <property type="component" value="Chromosome"/>
</dbReference>
<dbReference type="EMBL" id="CP025781">
    <property type="protein sequence ID" value="QBC44365.1"/>
    <property type="molecule type" value="Genomic_DNA"/>
</dbReference>
<evidence type="ECO:0000313" key="3">
    <source>
        <dbReference type="Proteomes" id="UP000515917"/>
    </source>
</evidence>
<accession>A0A7G3GCH5</accession>
<reference evidence="2 3" key="1">
    <citation type="submission" date="2018-01" db="EMBL/GenBank/DDBJ databases">
        <title>Genome sequence of Iodobacter sp. strain PCH194 isolated from Indian Trans-Himalaya.</title>
        <authorList>
            <person name="Kumar V."/>
            <person name="Thakur V."/>
            <person name="Kumar S."/>
            <person name="Singh D."/>
        </authorList>
    </citation>
    <scope>NUCLEOTIDE SEQUENCE [LARGE SCALE GENOMIC DNA]</scope>
    <source>
        <strain evidence="2 3">PCH194</strain>
    </source>
</reference>
<gene>
    <name evidence="2" type="ORF">C1H71_13060</name>
</gene>